<evidence type="ECO:0000313" key="2">
    <source>
        <dbReference type="EMBL" id="KAA2251208.1"/>
    </source>
</evidence>
<organism evidence="2 3">
    <name type="scientific">Solihabitans fulvus</name>
    <dbReference type="NCBI Taxonomy" id="1892852"/>
    <lineage>
        <taxon>Bacteria</taxon>
        <taxon>Bacillati</taxon>
        <taxon>Actinomycetota</taxon>
        <taxon>Actinomycetes</taxon>
        <taxon>Pseudonocardiales</taxon>
        <taxon>Pseudonocardiaceae</taxon>
        <taxon>Solihabitans</taxon>
    </lineage>
</organism>
<dbReference type="InterPro" id="IPR043917">
    <property type="entry name" value="DUF5753"/>
</dbReference>
<dbReference type="GO" id="GO:0003677">
    <property type="term" value="F:DNA binding"/>
    <property type="evidence" value="ECO:0007669"/>
    <property type="project" value="InterPro"/>
</dbReference>
<feature type="domain" description="HTH cro/C1-type" evidence="1">
    <location>
        <begin position="16"/>
        <end position="70"/>
    </location>
</feature>
<evidence type="ECO:0000259" key="1">
    <source>
        <dbReference type="PROSITE" id="PS50943"/>
    </source>
</evidence>
<dbReference type="InterPro" id="IPR010982">
    <property type="entry name" value="Lambda_DNA-bd_dom_sf"/>
</dbReference>
<comment type="caution">
    <text evidence="2">The sequence shown here is derived from an EMBL/GenBank/DDBJ whole genome shotgun (WGS) entry which is preliminary data.</text>
</comment>
<dbReference type="SMART" id="SM00530">
    <property type="entry name" value="HTH_XRE"/>
    <property type="match status" value="1"/>
</dbReference>
<keyword evidence="3" id="KW-1185">Reference proteome</keyword>
<name>A0A5B2WJW7_9PSEU</name>
<dbReference type="CDD" id="cd00093">
    <property type="entry name" value="HTH_XRE"/>
    <property type="match status" value="1"/>
</dbReference>
<dbReference type="Gene3D" id="1.10.260.40">
    <property type="entry name" value="lambda repressor-like DNA-binding domains"/>
    <property type="match status" value="1"/>
</dbReference>
<dbReference type="Proteomes" id="UP000323454">
    <property type="component" value="Unassembled WGS sequence"/>
</dbReference>
<reference evidence="2 3" key="2">
    <citation type="submission" date="2019-09" db="EMBL/GenBank/DDBJ databases">
        <authorList>
            <person name="Jin C."/>
        </authorList>
    </citation>
    <scope>NUCLEOTIDE SEQUENCE [LARGE SCALE GENOMIC DNA]</scope>
    <source>
        <strain evidence="2 3">AN110305</strain>
    </source>
</reference>
<dbReference type="SUPFAM" id="SSF47413">
    <property type="entry name" value="lambda repressor-like DNA-binding domains"/>
    <property type="match status" value="1"/>
</dbReference>
<sequence>MPAQRTRWKQDLGAQLEKLRKAAGKSAAEVATMLGTTESTVSRTESGYLRPQRTALDRALAFYKATEEQCTEAVALWEAAGEKTERVRLPADAPKTYRTLVRAEREAEVVRAIESLVIPGLLQTARYARALTVAAHRFLDPNTAHDAYVNARLKRQQRLDGPHPLRLHALIDEGVIYRTVGGPDVMREQLGHLLAVGGRPNVTIQAIPNDAGAYGPMSGPCTIIGYAGSERLPAVYLEYLTGGAWVDNAGDIERITAMFDDVVGLALSPADTADVIHLRMRALENQ</sequence>
<dbReference type="AlphaFoldDB" id="A0A5B2WJW7"/>
<dbReference type="EMBL" id="VUOB01000085">
    <property type="protein sequence ID" value="KAA2251208.1"/>
    <property type="molecule type" value="Genomic_DNA"/>
</dbReference>
<dbReference type="Pfam" id="PF19054">
    <property type="entry name" value="DUF5753"/>
    <property type="match status" value="1"/>
</dbReference>
<dbReference type="OrthoDB" id="4285266at2"/>
<dbReference type="RefSeq" id="WP_149854747.1">
    <property type="nucleotide sequence ID" value="NZ_VUOB01000085.1"/>
</dbReference>
<evidence type="ECO:0000313" key="3">
    <source>
        <dbReference type="Proteomes" id="UP000323454"/>
    </source>
</evidence>
<dbReference type="Pfam" id="PF13560">
    <property type="entry name" value="HTH_31"/>
    <property type="match status" value="1"/>
</dbReference>
<accession>A0A5B2WJW7</accession>
<gene>
    <name evidence="2" type="ORF">F0L68_37940</name>
</gene>
<dbReference type="InterPro" id="IPR001387">
    <property type="entry name" value="Cro/C1-type_HTH"/>
</dbReference>
<reference evidence="2 3" key="1">
    <citation type="submission" date="2019-09" db="EMBL/GenBank/DDBJ databases">
        <title>Goodfellowia gen. nov., a new genus of the Pseudonocardineae related to Actinoalloteichus, containing Goodfellowia coeruleoviolacea gen. nov., comb. nov. gen. nov., comb. nov.</title>
        <authorList>
            <person name="Labeda D."/>
        </authorList>
    </citation>
    <scope>NUCLEOTIDE SEQUENCE [LARGE SCALE GENOMIC DNA]</scope>
    <source>
        <strain evidence="2 3">AN110305</strain>
    </source>
</reference>
<protein>
    <submittedName>
        <fullName evidence="2">Transcriptional regulator</fullName>
    </submittedName>
</protein>
<proteinExistence type="predicted"/>
<dbReference type="PROSITE" id="PS50943">
    <property type="entry name" value="HTH_CROC1"/>
    <property type="match status" value="1"/>
</dbReference>